<reference evidence="8 9" key="1">
    <citation type="submission" date="2020-08" db="EMBL/GenBank/DDBJ databases">
        <title>Genomic Encyclopedia of Type Strains, Phase IV (KMG-V): Genome sequencing to study the core and pangenomes of soil and plant-associated prokaryotes.</title>
        <authorList>
            <person name="Whitman W."/>
        </authorList>
    </citation>
    <scope>NUCLEOTIDE SEQUENCE [LARGE SCALE GENOMIC DNA]</scope>
    <source>
        <strain evidence="8 9">SEMIA 4084</strain>
    </source>
</reference>
<evidence type="ECO:0000256" key="2">
    <source>
        <dbReference type="ARBA" id="ARBA00010270"/>
    </source>
</evidence>
<dbReference type="GO" id="GO:0030246">
    <property type="term" value="F:carbohydrate binding"/>
    <property type="evidence" value="ECO:0007669"/>
    <property type="project" value="UniProtKB-KW"/>
</dbReference>
<evidence type="ECO:0000313" key="9">
    <source>
        <dbReference type="Proteomes" id="UP000585507"/>
    </source>
</evidence>
<evidence type="ECO:0000256" key="1">
    <source>
        <dbReference type="ARBA" id="ARBA00004167"/>
    </source>
</evidence>
<gene>
    <name evidence="8" type="ORF">GGD55_005383</name>
</gene>
<evidence type="ECO:0000256" key="7">
    <source>
        <dbReference type="SAM" id="SignalP"/>
    </source>
</evidence>
<keyword evidence="7" id="KW-0732">Signal</keyword>
<keyword evidence="5" id="KW-0430">Lectin</keyword>
<name>A0A7W8UGZ9_9HYPH</name>
<dbReference type="InterPro" id="IPR012413">
    <property type="entry name" value="BA14K"/>
</dbReference>
<dbReference type="AlphaFoldDB" id="A0A7W8UGZ9"/>
<keyword evidence="4" id="KW-0472">Membrane</keyword>
<organism evidence="8 9">
    <name type="scientific">Rhizobium giardinii</name>
    <dbReference type="NCBI Taxonomy" id="56731"/>
    <lineage>
        <taxon>Bacteria</taxon>
        <taxon>Pseudomonadati</taxon>
        <taxon>Pseudomonadota</taxon>
        <taxon>Alphaproteobacteria</taxon>
        <taxon>Hyphomicrobiales</taxon>
        <taxon>Rhizobiaceae</taxon>
        <taxon>Rhizobium/Agrobacterium group</taxon>
        <taxon>Rhizobium</taxon>
    </lineage>
</organism>
<sequence length="159" mass="18780">MGVSRLKMASLGLSAVMLATSFTPSMAFPQIPTPVKVEQAADVETVQYYRRRDYDERWRDRDGYRREYRRDYRRDNYSYYRGHRGYRYYRPGYREYNGYWFPLAAFATGALIGGAIAQPPVGYGGSHVEWCANRYRSYRAYDNTYQPYSGPRRQCVSPY</sequence>
<evidence type="ECO:0000313" key="8">
    <source>
        <dbReference type="EMBL" id="MBB5538644.1"/>
    </source>
</evidence>
<accession>A0A7W8UGZ9</accession>
<feature type="chain" id="PRO_5030651755" description="Lectin-like protein BA14k" evidence="7">
    <location>
        <begin position="28"/>
        <end position="159"/>
    </location>
</feature>
<dbReference type="Proteomes" id="UP000585507">
    <property type="component" value="Unassembled WGS sequence"/>
</dbReference>
<comment type="subcellular location">
    <subcellularLocation>
        <location evidence="1">Membrane</location>
        <topology evidence="1">Single-pass membrane protein</topology>
    </subcellularLocation>
</comment>
<dbReference type="EMBL" id="JACHBK010000014">
    <property type="protein sequence ID" value="MBB5538644.1"/>
    <property type="molecule type" value="Genomic_DNA"/>
</dbReference>
<evidence type="ECO:0000256" key="3">
    <source>
        <dbReference type="ARBA" id="ARBA00020552"/>
    </source>
</evidence>
<dbReference type="RefSeq" id="WP_026204110.1">
    <property type="nucleotide sequence ID" value="NZ_JACHBK010000014.1"/>
</dbReference>
<comment type="caution">
    <text evidence="8">The sequence shown here is derived from an EMBL/GenBank/DDBJ whole genome shotgun (WGS) entry which is preliminary data.</text>
</comment>
<comment type="function">
    <text evidence="6">Has immunoglobulin-binding and hemagglutination properties, and can bind to mannose. Essential for virulence. May be involved in LPS biosynthesis or polysaccharide transport.</text>
</comment>
<proteinExistence type="inferred from homology"/>
<keyword evidence="4" id="KW-1003">Cell membrane</keyword>
<dbReference type="Pfam" id="PF07886">
    <property type="entry name" value="BA14K"/>
    <property type="match status" value="1"/>
</dbReference>
<keyword evidence="9" id="KW-1185">Reference proteome</keyword>
<protein>
    <recommendedName>
        <fullName evidence="3">Lectin-like protein BA14k</fullName>
    </recommendedName>
</protein>
<feature type="signal peptide" evidence="7">
    <location>
        <begin position="1"/>
        <end position="27"/>
    </location>
</feature>
<evidence type="ECO:0000256" key="6">
    <source>
        <dbReference type="ARBA" id="ARBA00025321"/>
    </source>
</evidence>
<evidence type="ECO:0000256" key="4">
    <source>
        <dbReference type="ARBA" id="ARBA00022475"/>
    </source>
</evidence>
<dbReference type="GO" id="GO:0016020">
    <property type="term" value="C:membrane"/>
    <property type="evidence" value="ECO:0007669"/>
    <property type="project" value="UniProtKB-SubCell"/>
</dbReference>
<comment type="similarity">
    <text evidence="2">Belongs to the BA14k family.</text>
</comment>
<evidence type="ECO:0000256" key="5">
    <source>
        <dbReference type="ARBA" id="ARBA00022734"/>
    </source>
</evidence>